<evidence type="ECO:0008006" key="3">
    <source>
        <dbReference type="Google" id="ProtNLM"/>
    </source>
</evidence>
<dbReference type="RefSeq" id="WP_071071409.1">
    <property type="nucleotide sequence ID" value="NZ_CP017755.1"/>
</dbReference>
<dbReference type="InterPro" id="IPR050708">
    <property type="entry name" value="T6SS_VgrG/RHS"/>
</dbReference>
<dbReference type="EMBL" id="CP017755">
    <property type="protein sequence ID" value="AOZ08729.1"/>
    <property type="molecule type" value="Genomic_DNA"/>
</dbReference>
<organism evidence="1 2">
    <name type="scientific">Cupriavidus malaysiensis</name>
    <dbReference type="NCBI Taxonomy" id="367825"/>
    <lineage>
        <taxon>Bacteria</taxon>
        <taxon>Pseudomonadati</taxon>
        <taxon>Pseudomonadota</taxon>
        <taxon>Betaproteobacteria</taxon>
        <taxon>Burkholderiales</taxon>
        <taxon>Burkholderiaceae</taxon>
        <taxon>Cupriavidus</taxon>
    </lineage>
</organism>
<gene>
    <name evidence="1" type="ORF">BKK80_22705</name>
</gene>
<accession>A0ABM6FAJ7</accession>
<name>A0ABM6FAJ7_9BURK</name>
<dbReference type="Gene3D" id="2.180.10.10">
    <property type="entry name" value="RHS repeat-associated core"/>
    <property type="match status" value="1"/>
</dbReference>
<keyword evidence="2" id="KW-1185">Reference proteome</keyword>
<reference evidence="1 2" key="1">
    <citation type="submission" date="2016-10" db="EMBL/GenBank/DDBJ databases">
        <title>Complete genome sequences of three Cupriavidus strains isolated from various Malaysian environments.</title>
        <authorList>
            <person name="Abdullah A.A.-A."/>
            <person name="Shafie N.A.H."/>
            <person name="Lau N.S."/>
        </authorList>
    </citation>
    <scope>NUCLEOTIDE SEQUENCE [LARGE SCALE GENOMIC DNA]</scope>
    <source>
        <strain evidence="1 2">USMAA1020</strain>
    </source>
</reference>
<dbReference type="Proteomes" id="UP000177515">
    <property type="component" value="Chromosome 2"/>
</dbReference>
<proteinExistence type="predicted"/>
<protein>
    <recommendedName>
        <fullName evidence="3">RHS repeat-associated core domain-containing protein</fullName>
    </recommendedName>
</protein>
<evidence type="ECO:0000313" key="2">
    <source>
        <dbReference type="Proteomes" id="UP000177515"/>
    </source>
</evidence>
<dbReference type="PANTHER" id="PTHR32305:SF15">
    <property type="entry name" value="PROTEIN RHSA-RELATED"/>
    <property type="match status" value="1"/>
</dbReference>
<evidence type="ECO:0000313" key="1">
    <source>
        <dbReference type="EMBL" id="AOZ08729.1"/>
    </source>
</evidence>
<dbReference type="NCBIfam" id="TIGR03696">
    <property type="entry name" value="Rhs_assc_core"/>
    <property type="match status" value="1"/>
</dbReference>
<dbReference type="InterPro" id="IPR022385">
    <property type="entry name" value="Rhs_assc_core"/>
</dbReference>
<sequence>MIGLSDGLGTTLETQYRYEPYGKTRVLGQASRNTQQYTGRENDATGLYCYRARYYDPETGRFVSPDPIGWAAGQTNGYAYVGGDPIGYVDPDGLAPGDKNFGIKDPDFWKWWEAEKRKGSWFSENEPGFNPKKPLDIPNQQCADAMKQDYDMQKGQAQSNARPGRTGRTLALVVAEEAGSNR</sequence>
<dbReference type="PANTHER" id="PTHR32305">
    <property type="match status" value="1"/>
</dbReference>